<evidence type="ECO:0000313" key="22">
    <source>
        <dbReference type="EMBL" id="KYO26225.1"/>
    </source>
</evidence>
<feature type="region of interest" description="Disordered" evidence="18">
    <location>
        <begin position="78"/>
        <end position="106"/>
    </location>
</feature>
<dbReference type="InterPro" id="IPR000967">
    <property type="entry name" value="Znf_NFX1"/>
</dbReference>
<dbReference type="CDD" id="cd06008">
    <property type="entry name" value="NF-X1-zinc-finger"/>
    <property type="match status" value="6"/>
</dbReference>
<evidence type="ECO:0000259" key="20">
    <source>
        <dbReference type="PROSITE" id="PS50089"/>
    </source>
</evidence>
<dbReference type="SUPFAM" id="SSF82708">
    <property type="entry name" value="R3H domain"/>
    <property type="match status" value="1"/>
</dbReference>
<dbReference type="InterPro" id="IPR001374">
    <property type="entry name" value="R3H_dom"/>
</dbReference>
<evidence type="ECO:0000256" key="5">
    <source>
        <dbReference type="ARBA" id="ARBA00022679"/>
    </source>
</evidence>
<accession>A0A151MNW0</accession>
<organism evidence="22 23">
    <name type="scientific">Alligator mississippiensis</name>
    <name type="common">American alligator</name>
    <dbReference type="NCBI Taxonomy" id="8496"/>
    <lineage>
        <taxon>Eukaryota</taxon>
        <taxon>Metazoa</taxon>
        <taxon>Chordata</taxon>
        <taxon>Craniata</taxon>
        <taxon>Vertebrata</taxon>
        <taxon>Euteleostomi</taxon>
        <taxon>Archelosauria</taxon>
        <taxon>Archosauria</taxon>
        <taxon>Crocodylia</taxon>
        <taxon>Alligatoridae</taxon>
        <taxon>Alligatorinae</taxon>
        <taxon>Alligator</taxon>
    </lineage>
</organism>
<keyword evidence="7" id="KW-0677">Repeat</keyword>
<dbReference type="InterPro" id="IPR034076">
    <property type="entry name" value="R3H_NF-X1"/>
</dbReference>
<gene>
    <name evidence="22" type="primary">NFX1</name>
    <name evidence="22" type="ORF">Y1Q_0002026</name>
</gene>
<keyword evidence="12" id="KW-0238">DNA-binding</keyword>
<dbReference type="SUPFAM" id="SSF57850">
    <property type="entry name" value="RING/U-box"/>
    <property type="match status" value="1"/>
</dbReference>
<evidence type="ECO:0000259" key="19">
    <source>
        <dbReference type="PROSITE" id="PS50016"/>
    </source>
</evidence>
<dbReference type="FunFam" id="3.30.1370.50:FF:000003">
    <property type="entry name" value="Transcriptional repressor NF-X1 isoform 1"/>
    <property type="match status" value="1"/>
</dbReference>
<keyword evidence="8 17" id="KW-0863">Zinc-finger</keyword>
<dbReference type="SMART" id="SM00184">
    <property type="entry name" value="RING"/>
    <property type="match status" value="1"/>
</dbReference>
<feature type="domain" description="PHD-type" evidence="19">
    <location>
        <begin position="599"/>
        <end position="656"/>
    </location>
</feature>
<reference evidence="22 23" key="1">
    <citation type="journal article" date="2012" name="Genome Biol.">
        <title>Sequencing three crocodilian genomes to illuminate the evolution of archosaurs and amniotes.</title>
        <authorList>
            <person name="St John J.A."/>
            <person name="Braun E.L."/>
            <person name="Isberg S.R."/>
            <person name="Miles L.G."/>
            <person name="Chong A.Y."/>
            <person name="Gongora J."/>
            <person name="Dalzell P."/>
            <person name="Moran C."/>
            <person name="Bed'hom B."/>
            <person name="Abzhanov A."/>
            <person name="Burgess S.C."/>
            <person name="Cooksey A.M."/>
            <person name="Castoe T.A."/>
            <person name="Crawford N.G."/>
            <person name="Densmore L.D."/>
            <person name="Drew J.C."/>
            <person name="Edwards S.V."/>
            <person name="Faircloth B.C."/>
            <person name="Fujita M.K."/>
            <person name="Greenwold M.J."/>
            <person name="Hoffmann F.G."/>
            <person name="Howard J.M."/>
            <person name="Iguchi T."/>
            <person name="Janes D.E."/>
            <person name="Khan S.Y."/>
            <person name="Kohno S."/>
            <person name="de Koning A.J."/>
            <person name="Lance S.L."/>
            <person name="McCarthy F.M."/>
            <person name="McCormack J.E."/>
            <person name="Merchant M.E."/>
            <person name="Peterson D.G."/>
            <person name="Pollock D.D."/>
            <person name="Pourmand N."/>
            <person name="Raney B.J."/>
            <person name="Roessler K.A."/>
            <person name="Sanford J.R."/>
            <person name="Sawyer R.H."/>
            <person name="Schmidt C.J."/>
            <person name="Triplett E.W."/>
            <person name="Tuberville T.D."/>
            <person name="Venegas-Anaya M."/>
            <person name="Howard J.T."/>
            <person name="Jarvis E.D."/>
            <person name="Guillette L.J.Jr."/>
            <person name="Glenn T.C."/>
            <person name="Green R.E."/>
            <person name="Ray D.A."/>
        </authorList>
    </citation>
    <scope>NUCLEOTIDE SEQUENCE [LARGE SCALE GENOMIC DNA]</scope>
    <source>
        <strain evidence="22">KSC_2009_1</strain>
    </source>
</reference>
<keyword evidence="6" id="KW-0479">Metal-binding</keyword>
<dbReference type="Pfam" id="PF01422">
    <property type="entry name" value="zf-NF-X1"/>
    <property type="match status" value="7"/>
</dbReference>
<dbReference type="PROSITE" id="PS50089">
    <property type="entry name" value="ZF_RING_2"/>
    <property type="match status" value="1"/>
</dbReference>
<dbReference type="Proteomes" id="UP000050525">
    <property type="component" value="Unassembled WGS sequence"/>
</dbReference>
<comment type="caution">
    <text evidence="22">The sequence shown here is derived from an EMBL/GenBank/DDBJ whole genome shotgun (WGS) entry which is preliminary data.</text>
</comment>
<evidence type="ECO:0000256" key="3">
    <source>
        <dbReference type="ARBA" id="ARBA00022491"/>
    </source>
</evidence>
<evidence type="ECO:0000256" key="7">
    <source>
        <dbReference type="ARBA" id="ARBA00022737"/>
    </source>
</evidence>
<evidence type="ECO:0000256" key="16">
    <source>
        <dbReference type="ARBA" id="ARBA00078536"/>
    </source>
</evidence>
<dbReference type="GO" id="GO:0000977">
    <property type="term" value="F:RNA polymerase II transcription regulatory region sequence-specific DNA binding"/>
    <property type="evidence" value="ECO:0007669"/>
    <property type="project" value="TreeGrafter"/>
</dbReference>
<dbReference type="GO" id="GO:0000122">
    <property type="term" value="P:negative regulation of transcription by RNA polymerase II"/>
    <property type="evidence" value="ECO:0007669"/>
    <property type="project" value="UniProtKB-ARBA"/>
</dbReference>
<evidence type="ECO:0000256" key="14">
    <source>
        <dbReference type="ARBA" id="ARBA00023242"/>
    </source>
</evidence>
<comment type="similarity">
    <text evidence="2">Belongs to the NFX1 family.</text>
</comment>
<evidence type="ECO:0000256" key="12">
    <source>
        <dbReference type="ARBA" id="ARBA00023125"/>
    </source>
</evidence>
<evidence type="ECO:0000256" key="4">
    <source>
        <dbReference type="ARBA" id="ARBA00022553"/>
    </source>
</evidence>
<dbReference type="PANTHER" id="PTHR12360:SF12">
    <property type="entry name" value="TRANSCRIPTIONAL REPRESSOR NF-X1"/>
    <property type="match status" value="1"/>
</dbReference>
<dbReference type="GO" id="GO:0000981">
    <property type="term" value="F:DNA-binding transcription factor activity, RNA polymerase II-specific"/>
    <property type="evidence" value="ECO:0007669"/>
    <property type="project" value="TreeGrafter"/>
</dbReference>
<feature type="domain" description="RING-type" evidence="20">
    <location>
        <begin position="602"/>
        <end position="654"/>
    </location>
</feature>
<dbReference type="PROSITE" id="PS50016">
    <property type="entry name" value="ZF_PHD_2"/>
    <property type="match status" value="1"/>
</dbReference>
<dbReference type="SMART" id="SM00438">
    <property type="entry name" value="ZnF_NFX"/>
    <property type="match status" value="9"/>
</dbReference>
<dbReference type="SMART" id="SM00393">
    <property type="entry name" value="R3H"/>
    <property type="match status" value="1"/>
</dbReference>
<keyword evidence="13" id="KW-0804">Transcription</keyword>
<evidence type="ECO:0000259" key="21">
    <source>
        <dbReference type="PROSITE" id="PS51061"/>
    </source>
</evidence>
<keyword evidence="3" id="KW-0678">Repressor</keyword>
<name>A0A151MNW0_ALLMI</name>
<keyword evidence="5" id="KW-0808">Transferase</keyword>
<proteinExistence type="inferred from homology"/>
<evidence type="ECO:0000313" key="23">
    <source>
        <dbReference type="Proteomes" id="UP000050525"/>
    </source>
</evidence>
<dbReference type="STRING" id="8496.A0A151MNW0"/>
<dbReference type="Pfam" id="PF01424">
    <property type="entry name" value="R3H"/>
    <property type="match status" value="1"/>
</dbReference>
<evidence type="ECO:0000256" key="13">
    <source>
        <dbReference type="ARBA" id="ARBA00023163"/>
    </source>
</evidence>
<comment type="subcellular location">
    <subcellularLocation>
        <location evidence="1">Nucleus</location>
    </subcellularLocation>
</comment>
<evidence type="ECO:0000256" key="10">
    <source>
        <dbReference type="ARBA" id="ARBA00022833"/>
    </source>
</evidence>
<evidence type="ECO:0000256" key="9">
    <source>
        <dbReference type="ARBA" id="ARBA00022786"/>
    </source>
</evidence>
<feature type="domain" description="R3H" evidence="21">
    <location>
        <begin position="1240"/>
        <end position="1308"/>
    </location>
</feature>
<evidence type="ECO:0000256" key="15">
    <source>
        <dbReference type="ARBA" id="ARBA00072498"/>
    </source>
</evidence>
<dbReference type="InterPro" id="IPR019787">
    <property type="entry name" value="Znf_PHD-finger"/>
</dbReference>
<dbReference type="PANTHER" id="PTHR12360">
    <property type="entry name" value="NUCLEAR TRANSCRIPTION FACTOR, X-BOX BINDING 1 NFX1"/>
    <property type="match status" value="1"/>
</dbReference>
<dbReference type="InterPro" id="IPR036867">
    <property type="entry name" value="R3H_dom_sf"/>
</dbReference>
<dbReference type="GO" id="GO:0005634">
    <property type="term" value="C:nucleus"/>
    <property type="evidence" value="ECO:0007669"/>
    <property type="project" value="UniProtKB-SubCell"/>
</dbReference>
<dbReference type="Pfam" id="PF21047">
    <property type="entry name" value="HEAT_Maestro"/>
    <property type="match status" value="2"/>
</dbReference>
<evidence type="ECO:0000256" key="8">
    <source>
        <dbReference type="ARBA" id="ARBA00022771"/>
    </source>
</evidence>
<evidence type="ECO:0000256" key="2">
    <source>
        <dbReference type="ARBA" id="ARBA00007269"/>
    </source>
</evidence>
<dbReference type="EMBL" id="AKHW03005656">
    <property type="protein sequence ID" value="KYO26225.1"/>
    <property type="molecule type" value="Genomic_DNA"/>
</dbReference>
<evidence type="ECO:0000256" key="1">
    <source>
        <dbReference type="ARBA" id="ARBA00004123"/>
    </source>
</evidence>
<keyword evidence="10" id="KW-0862">Zinc</keyword>
<dbReference type="InterPro" id="IPR034078">
    <property type="entry name" value="NFX1_fam"/>
</dbReference>
<evidence type="ECO:0000256" key="18">
    <source>
        <dbReference type="SAM" id="MobiDB-lite"/>
    </source>
</evidence>
<dbReference type="CDD" id="cd16696">
    <property type="entry name" value="RING-CH-C4HC3_NFX1"/>
    <property type="match status" value="1"/>
</dbReference>
<dbReference type="InterPro" id="IPR001841">
    <property type="entry name" value="Znf_RING"/>
</dbReference>
<sequence length="1366" mass="153235">MCMPTSTHAHGCRAAWRAGPAGFPVWQHHCEDSSLKNTRSDFLGDRRRVPGEPVPEEDFFPVTFPLHKQLRIRPSLPAPVTPGCQRLPAPGQGPQKKARNPARGTARPYLAVGQPSRANTILPFYRAEQEQREDYTYLEEPALSVILWHLQSTDQTVKEGLTFLRAVPTLCLATMERGEDTLEPPCCKAALVERIVVLIDKLSQCKEEPSTILPYSMAAVFILSKLKPALESRLLYTALHKTFLMATGHNSQHIQGMQWISVEYLEATLRCLLAPAPSLARLQFIGQHLTLWLQLEDERDRATAIKITTSLLCFAVSLLPQFEDSPKVPQVGDLVALLGLCISDPVEEISRQAKEGLSHLYKILMHQKGQDIQEAQELWPISQHQNQPRRILLYIHLATMGEDSPKVPHVGDLVALLGLCTSYSVEEISRQAEESLSHLYKVLLHQKVLREAPSCALNEVLCISIQKQLTSFQETDRLLIEIGEIKVDWNLTGTGAEIIYHLQVNLLIEALIMKALLQSNRTFIVQRLSVGANKIFLSLLVPVKVTRIIVSKTSDGIDQEVIGHILEIGKMQYWKKQSDVPKNKETHTGSLIEQLTTEKYECMVCCEVVRIIAPVWSCQNCYHVFHLNCIKKWARSPASQAEDGNSGWRCPACQNASTRVPATYTCFCGKVNNPEWNRNEIPHSCGELCGKRRPGQDCPHLCNILCHPGPCPSCPAFMTKMCECRRTSHSVRCGQSTTIHCSNVCGNTLNCRKHNCTQVCHAGECPPCQLTIQQVCYCGSSFRDVLCGTNEEFSDGFGNFSCQKMCGRKLNCGRHSCVQVCHPQPCQICPRLPQAVHCCPCGQTPLSKLLELGCIERKVCTDPIPSCGKTCGKPLSCGNYDFIHTCEHLCHEGECGPCSRTSTVYCRCGFKTKEVPCALLKNKAAITFMCDKRCNKKRSCGRHKCNEICCVDKEHKCSLVCGRKLNCGLHRCEEPCHRGNCQTCWQTSFDELTCYCGESVIYPPVPCGTQPPECKNSCTRPHECDHPVYHSCHSEEKCPPCTYLTQKWCMGKHELRHNIPCHLTDISCGLRCNQVLKCGMHKCKRICHKGDCLIDEECKQPCTIPRVYCNHPCMAPCHPSLPCPTTSCNTKVDLQCECGRRKESMICSEASSTYQRIAAISIATKLTDLQLGDSVEISRLVTKKEMKQARLQCDEECLALERNRRLAEALQIDDNSDPFNVRSSGPKYSEILKEDARKDLKFVSDIEKEMRALVDAVNKGKHTKKSHCYPPMNRDHRRIIHELAQIYGIESVSYDNEPKRNVVITAVKGKSVCPSNCLTSVLDKEMQTRAPPPIPHYRQTEKSNGNSGLQKGLKEEPVIDYFDVQD</sequence>
<dbReference type="PROSITE" id="PS51061">
    <property type="entry name" value="R3H"/>
    <property type="match status" value="1"/>
</dbReference>
<keyword evidence="4" id="KW-0597">Phosphoprotein</keyword>
<evidence type="ECO:0000256" key="17">
    <source>
        <dbReference type="PROSITE-ProRule" id="PRU00175"/>
    </source>
</evidence>
<dbReference type="GO" id="GO:0008270">
    <property type="term" value="F:zinc ion binding"/>
    <property type="evidence" value="ECO:0007669"/>
    <property type="project" value="UniProtKB-KW"/>
</dbReference>
<keyword evidence="9" id="KW-0833">Ubl conjugation pathway</keyword>
<dbReference type="CDD" id="cd02643">
    <property type="entry name" value="R3H_NF-X1"/>
    <property type="match status" value="1"/>
</dbReference>
<evidence type="ECO:0000256" key="6">
    <source>
        <dbReference type="ARBA" id="ARBA00022723"/>
    </source>
</evidence>
<feature type="region of interest" description="Disordered" evidence="18">
    <location>
        <begin position="1324"/>
        <end position="1352"/>
    </location>
</feature>
<evidence type="ECO:0000256" key="11">
    <source>
        <dbReference type="ARBA" id="ARBA00023015"/>
    </source>
</evidence>
<keyword evidence="14" id="KW-0539">Nucleus</keyword>
<dbReference type="Gene3D" id="3.30.1370.50">
    <property type="entry name" value="R3H-like domain"/>
    <property type="match status" value="1"/>
</dbReference>
<keyword evidence="23" id="KW-1185">Reference proteome</keyword>
<dbReference type="GO" id="GO:0016740">
    <property type="term" value="F:transferase activity"/>
    <property type="evidence" value="ECO:0007669"/>
    <property type="project" value="UniProtKB-KW"/>
</dbReference>
<dbReference type="InterPro" id="IPR048465">
    <property type="entry name" value="Maestro-like_HEAT"/>
</dbReference>
<protein>
    <recommendedName>
        <fullName evidence="15">Transcriptional repressor NF-X1</fullName>
    </recommendedName>
    <alternativeName>
        <fullName evidence="16">Nuclear transcription factor, X box-binding protein 1</fullName>
    </alternativeName>
</protein>
<keyword evidence="11" id="KW-0805">Transcription regulation</keyword>